<name>A0ABS4RGQ9_9BACI</name>
<keyword evidence="2" id="KW-1185">Reference proteome</keyword>
<reference evidence="1 2" key="1">
    <citation type="submission" date="2021-03" db="EMBL/GenBank/DDBJ databases">
        <title>Genomic Encyclopedia of Type Strains, Phase IV (KMG-IV): sequencing the most valuable type-strain genomes for metagenomic binning, comparative biology and taxonomic classification.</title>
        <authorList>
            <person name="Goeker M."/>
        </authorList>
    </citation>
    <scope>NUCLEOTIDE SEQUENCE [LARGE SCALE GENOMIC DNA]</scope>
    <source>
        <strain evidence="1 2">DSM 26675</strain>
    </source>
</reference>
<sequence length="46" mass="5587">MTRKRITLSNLIRENKEALLRDRDQLEKIEKRIDAKHSIQKKEIKV</sequence>
<dbReference type="EMBL" id="JAGIKZ010000006">
    <property type="protein sequence ID" value="MBP2241022.1"/>
    <property type="molecule type" value="Genomic_DNA"/>
</dbReference>
<evidence type="ECO:0000313" key="2">
    <source>
        <dbReference type="Proteomes" id="UP001519293"/>
    </source>
</evidence>
<evidence type="ECO:0000313" key="1">
    <source>
        <dbReference type="EMBL" id="MBP2241022.1"/>
    </source>
</evidence>
<protein>
    <recommendedName>
        <fullName evidence="3">FbpB family small basic protein</fullName>
    </recommendedName>
</protein>
<dbReference type="RefSeq" id="WP_245350014.1">
    <property type="nucleotide sequence ID" value="NZ_JAGIKZ010000006.1"/>
</dbReference>
<accession>A0ABS4RGQ9</accession>
<comment type="caution">
    <text evidence="1">The sequence shown here is derived from an EMBL/GenBank/DDBJ whole genome shotgun (WGS) entry which is preliminary data.</text>
</comment>
<dbReference type="Proteomes" id="UP001519293">
    <property type="component" value="Unassembled WGS sequence"/>
</dbReference>
<dbReference type="InterPro" id="IPR025004">
    <property type="entry name" value="SenN/SenS"/>
</dbReference>
<evidence type="ECO:0008006" key="3">
    <source>
        <dbReference type="Google" id="ProtNLM"/>
    </source>
</evidence>
<organism evidence="1 2">
    <name type="scientific">Cytobacillus eiseniae</name>
    <dbReference type="NCBI Taxonomy" id="762947"/>
    <lineage>
        <taxon>Bacteria</taxon>
        <taxon>Bacillati</taxon>
        <taxon>Bacillota</taxon>
        <taxon>Bacilli</taxon>
        <taxon>Bacillales</taxon>
        <taxon>Bacillaceae</taxon>
        <taxon>Cytobacillus</taxon>
    </lineage>
</organism>
<proteinExistence type="predicted"/>
<dbReference type="Pfam" id="PF13040">
    <property type="entry name" value="Fur_reg_FbpB"/>
    <property type="match status" value="1"/>
</dbReference>
<gene>
    <name evidence="1" type="ORF">J2Z40_001582</name>
</gene>